<name>A0A0U9HTI9_9BACT</name>
<gene>
    <name evidence="2" type="ORF">TAGGR_11317</name>
</gene>
<dbReference type="InterPro" id="IPR041698">
    <property type="entry name" value="Methyltransf_25"/>
</dbReference>
<dbReference type="OrthoDB" id="21342at2"/>
<evidence type="ECO:0000313" key="3">
    <source>
        <dbReference type="Proteomes" id="UP000054976"/>
    </source>
</evidence>
<dbReference type="CDD" id="cd02440">
    <property type="entry name" value="AdoMet_MTases"/>
    <property type="match status" value="1"/>
</dbReference>
<keyword evidence="3" id="KW-1185">Reference proteome</keyword>
<dbReference type="GO" id="GO:0008168">
    <property type="term" value="F:methyltransferase activity"/>
    <property type="evidence" value="ECO:0007669"/>
    <property type="project" value="UniProtKB-KW"/>
</dbReference>
<dbReference type="RefSeq" id="WP_059176511.1">
    <property type="nucleotide sequence ID" value="NZ_BCNO01000001.1"/>
</dbReference>
<dbReference type="Proteomes" id="UP000054976">
    <property type="component" value="Unassembled WGS sequence"/>
</dbReference>
<dbReference type="SUPFAM" id="SSF53335">
    <property type="entry name" value="S-adenosyl-L-methionine-dependent methyltransferases"/>
    <property type="match status" value="1"/>
</dbReference>
<organism evidence="2 3">
    <name type="scientific">Thermodesulfovibrio aggregans</name>
    <dbReference type="NCBI Taxonomy" id="86166"/>
    <lineage>
        <taxon>Bacteria</taxon>
        <taxon>Pseudomonadati</taxon>
        <taxon>Nitrospirota</taxon>
        <taxon>Thermodesulfovibrionia</taxon>
        <taxon>Thermodesulfovibrionales</taxon>
        <taxon>Thermodesulfovibrionaceae</taxon>
        <taxon>Thermodesulfovibrio</taxon>
    </lineage>
</organism>
<accession>A0A0U9HTI9</accession>
<keyword evidence="2" id="KW-0808">Transferase</keyword>
<sequence>MKATVLGRSLKLWLFYLIMIATEIKKISYWNEYAKWYRLWRQHNAYHEPIKRLLFKFIQPETKILDIGAGDGVLSIPLVKRGCCVTALEPSHSMQNYLYENSFKHGVNLKVEPRRFEDLQCFELKEFDLALACNSLHLTEYGVEGSLLKIFSSQIESVFLVTEKDVKIEEVNSIYPEYSLIFNHSYFCESSFAYHSLDEAFEHWEFKYKRELFSWEKEKLIKSILFEKDHYWLKDFTIVNIFYWRRVL</sequence>
<protein>
    <submittedName>
        <fullName evidence="2">Methyltransferase domain-containing protein</fullName>
    </submittedName>
</protein>
<dbReference type="GO" id="GO:0032259">
    <property type="term" value="P:methylation"/>
    <property type="evidence" value="ECO:0007669"/>
    <property type="project" value="UniProtKB-KW"/>
</dbReference>
<dbReference type="InterPro" id="IPR029063">
    <property type="entry name" value="SAM-dependent_MTases_sf"/>
</dbReference>
<dbReference type="Gene3D" id="3.40.50.150">
    <property type="entry name" value="Vaccinia Virus protein VP39"/>
    <property type="match status" value="1"/>
</dbReference>
<dbReference type="AlphaFoldDB" id="A0A0U9HTI9"/>
<reference evidence="3" key="1">
    <citation type="submission" date="2016-01" db="EMBL/GenBank/DDBJ databases">
        <title>Draft genome sequence of Thermodesulfovibrio aggregans strain TGE-P1.</title>
        <authorList>
            <person name="Sekiguchi Y."/>
            <person name="Ohashi A."/>
            <person name="Matsuura N."/>
            <person name="Tourlousse M.D."/>
        </authorList>
    </citation>
    <scope>NUCLEOTIDE SEQUENCE [LARGE SCALE GENOMIC DNA]</scope>
    <source>
        <strain evidence="3">TGE-P1</strain>
    </source>
</reference>
<keyword evidence="2" id="KW-0489">Methyltransferase</keyword>
<comment type="caution">
    <text evidence="2">The sequence shown here is derived from an EMBL/GenBank/DDBJ whole genome shotgun (WGS) entry which is preliminary data.</text>
</comment>
<proteinExistence type="predicted"/>
<dbReference type="STRING" id="86166.TAGGR_11317"/>
<evidence type="ECO:0000313" key="2">
    <source>
        <dbReference type="EMBL" id="GAQ95114.1"/>
    </source>
</evidence>
<feature type="domain" description="Methyltransferase" evidence="1">
    <location>
        <begin position="64"/>
        <end position="140"/>
    </location>
</feature>
<dbReference type="Pfam" id="PF13649">
    <property type="entry name" value="Methyltransf_25"/>
    <property type="match status" value="1"/>
</dbReference>
<dbReference type="EMBL" id="BCNO01000001">
    <property type="protein sequence ID" value="GAQ95114.1"/>
    <property type="molecule type" value="Genomic_DNA"/>
</dbReference>
<evidence type="ECO:0000259" key="1">
    <source>
        <dbReference type="Pfam" id="PF13649"/>
    </source>
</evidence>